<dbReference type="InterPro" id="IPR003195">
    <property type="entry name" value="TFIID_TAF13"/>
</dbReference>
<dbReference type="InterPro" id="IPR036747">
    <property type="entry name" value="ASF1-like_sf"/>
</dbReference>
<dbReference type="AlphaFoldDB" id="A0AAD9GVF1"/>
<dbReference type="GO" id="GO:0005634">
    <property type="term" value="C:nucleus"/>
    <property type="evidence" value="ECO:0007669"/>
    <property type="project" value="UniProtKB-SubCell"/>
</dbReference>
<dbReference type="SUPFAM" id="SSF101546">
    <property type="entry name" value="ASF1-like"/>
    <property type="match status" value="1"/>
</dbReference>
<evidence type="ECO:0000256" key="3">
    <source>
        <dbReference type="ARBA" id="ARBA00023015"/>
    </source>
</evidence>
<evidence type="ECO:0000256" key="6">
    <source>
        <dbReference type="ARBA" id="ARBA00023242"/>
    </source>
</evidence>
<feature type="region of interest" description="Disordered" evidence="7">
    <location>
        <begin position="387"/>
        <end position="437"/>
    </location>
</feature>
<dbReference type="PANTHER" id="PTHR12040:SF0">
    <property type="entry name" value="HISTONE CHAPERONE ASF1"/>
    <property type="match status" value="1"/>
</dbReference>
<evidence type="ECO:0000256" key="2">
    <source>
        <dbReference type="ARBA" id="ARBA00006051"/>
    </source>
</evidence>
<dbReference type="Pfam" id="PF04729">
    <property type="entry name" value="ASF1_hist_chap"/>
    <property type="match status" value="1"/>
</dbReference>
<evidence type="ECO:0000256" key="5">
    <source>
        <dbReference type="ARBA" id="ARBA00023186"/>
    </source>
</evidence>
<comment type="caution">
    <text evidence="8">The sequence shown here is derived from an EMBL/GenBank/DDBJ whole genome shotgun (WGS) entry which is preliminary data.</text>
</comment>
<dbReference type="EMBL" id="JASMQC010000004">
    <property type="protein sequence ID" value="KAK1945824.1"/>
    <property type="molecule type" value="Genomic_DNA"/>
</dbReference>
<protein>
    <submittedName>
        <fullName evidence="8">Histone chaperone ASF1</fullName>
    </submittedName>
</protein>
<dbReference type="PANTHER" id="PTHR12040">
    <property type="entry name" value="ANTI-SILENCING PROTEIN 1"/>
    <property type="match status" value="1"/>
</dbReference>
<feature type="region of interest" description="Disordered" evidence="7">
    <location>
        <begin position="231"/>
        <end position="327"/>
    </location>
</feature>
<comment type="similarity">
    <text evidence="2">Belongs to the ASF1 family.</text>
</comment>
<organism evidence="8 9">
    <name type="scientific">Phytophthora citrophthora</name>
    <dbReference type="NCBI Taxonomy" id="4793"/>
    <lineage>
        <taxon>Eukaryota</taxon>
        <taxon>Sar</taxon>
        <taxon>Stramenopiles</taxon>
        <taxon>Oomycota</taxon>
        <taxon>Peronosporomycetes</taxon>
        <taxon>Peronosporales</taxon>
        <taxon>Peronosporaceae</taxon>
        <taxon>Phytophthora</taxon>
    </lineage>
</organism>
<evidence type="ECO:0000256" key="4">
    <source>
        <dbReference type="ARBA" id="ARBA00023163"/>
    </source>
</evidence>
<keyword evidence="5" id="KW-0143">Chaperone</keyword>
<evidence type="ECO:0000313" key="9">
    <source>
        <dbReference type="Proteomes" id="UP001259832"/>
    </source>
</evidence>
<dbReference type="Gene3D" id="1.10.20.10">
    <property type="entry name" value="Histone, subunit A"/>
    <property type="match status" value="1"/>
</dbReference>
<feature type="compositionally biased region" description="Polar residues" evidence="7">
    <location>
        <begin position="461"/>
        <end position="472"/>
    </location>
</feature>
<dbReference type="SUPFAM" id="SSF47113">
    <property type="entry name" value="Histone-fold"/>
    <property type="match status" value="1"/>
</dbReference>
<dbReference type="InterPro" id="IPR006818">
    <property type="entry name" value="ASF1-like"/>
</dbReference>
<dbReference type="GO" id="GO:0042393">
    <property type="term" value="F:histone binding"/>
    <property type="evidence" value="ECO:0007669"/>
    <property type="project" value="TreeGrafter"/>
</dbReference>
<feature type="compositionally biased region" description="Basic residues" evidence="7">
    <location>
        <begin position="8"/>
        <end position="19"/>
    </location>
</feature>
<keyword evidence="9" id="KW-1185">Reference proteome</keyword>
<comment type="subcellular location">
    <subcellularLocation>
        <location evidence="1">Nucleus</location>
    </subcellularLocation>
</comment>
<feature type="compositionally biased region" description="Polar residues" evidence="7">
    <location>
        <begin position="244"/>
        <end position="257"/>
    </location>
</feature>
<feature type="compositionally biased region" description="Basic and acidic residues" evidence="7">
    <location>
        <begin position="259"/>
        <end position="280"/>
    </location>
</feature>
<feature type="region of interest" description="Disordered" evidence="7">
    <location>
        <begin position="848"/>
        <end position="882"/>
    </location>
</feature>
<dbReference type="GO" id="GO:0000785">
    <property type="term" value="C:chromatin"/>
    <property type="evidence" value="ECO:0007669"/>
    <property type="project" value="TreeGrafter"/>
</dbReference>
<name>A0AAD9GVF1_9STRA</name>
<feature type="compositionally biased region" description="Polar residues" evidence="7">
    <location>
        <begin position="390"/>
        <end position="414"/>
    </location>
</feature>
<dbReference type="Proteomes" id="UP001259832">
    <property type="component" value="Unassembled WGS sequence"/>
</dbReference>
<dbReference type="GO" id="GO:0006335">
    <property type="term" value="P:DNA replication-dependent chromatin assembly"/>
    <property type="evidence" value="ECO:0007669"/>
    <property type="project" value="TreeGrafter"/>
</dbReference>
<dbReference type="InterPro" id="IPR009072">
    <property type="entry name" value="Histone-fold"/>
</dbReference>
<dbReference type="Gene3D" id="2.60.40.1490">
    <property type="entry name" value="Histone chaperone ASF1-like"/>
    <property type="match status" value="1"/>
</dbReference>
<reference evidence="8" key="1">
    <citation type="submission" date="2023-08" db="EMBL/GenBank/DDBJ databases">
        <title>Reference Genome Resource for the Citrus Pathogen Phytophthora citrophthora.</title>
        <authorList>
            <person name="Moller H."/>
            <person name="Coetzee B."/>
            <person name="Rose L.J."/>
            <person name="Van Niekerk J.M."/>
        </authorList>
    </citation>
    <scope>NUCLEOTIDE SEQUENCE</scope>
    <source>
        <strain evidence="8">STE-U-9442</strain>
    </source>
</reference>
<evidence type="ECO:0000256" key="7">
    <source>
        <dbReference type="SAM" id="MobiDB-lite"/>
    </source>
</evidence>
<evidence type="ECO:0000256" key="1">
    <source>
        <dbReference type="ARBA" id="ARBA00004123"/>
    </source>
</evidence>
<feature type="compositionally biased region" description="Low complexity" evidence="7">
    <location>
        <begin position="24"/>
        <end position="35"/>
    </location>
</feature>
<dbReference type="FunFam" id="2.60.40.1490:FF:000001">
    <property type="entry name" value="Histone chaperone ASF1"/>
    <property type="match status" value="1"/>
</dbReference>
<evidence type="ECO:0000313" key="8">
    <source>
        <dbReference type="EMBL" id="KAK1945824.1"/>
    </source>
</evidence>
<keyword evidence="3" id="KW-0805">Transcription regulation</keyword>
<dbReference type="Pfam" id="PF02269">
    <property type="entry name" value="TFIID-18kDa"/>
    <property type="match status" value="1"/>
</dbReference>
<proteinExistence type="inferred from homology"/>
<dbReference type="GO" id="GO:0046982">
    <property type="term" value="F:protein heterodimerization activity"/>
    <property type="evidence" value="ECO:0007669"/>
    <property type="project" value="InterPro"/>
</dbReference>
<gene>
    <name evidence="8" type="ORF">P3T76_002872</name>
</gene>
<keyword evidence="4" id="KW-0804">Transcription</keyword>
<dbReference type="GO" id="GO:0006366">
    <property type="term" value="P:transcription by RNA polymerase II"/>
    <property type="evidence" value="ECO:0007669"/>
    <property type="project" value="InterPro"/>
</dbReference>
<keyword evidence="6" id="KW-0539">Nucleus</keyword>
<feature type="region of interest" description="Disordered" evidence="7">
    <location>
        <begin position="1"/>
        <end position="46"/>
    </location>
</feature>
<feature type="region of interest" description="Disordered" evidence="7">
    <location>
        <begin position="345"/>
        <end position="368"/>
    </location>
</feature>
<feature type="region of interest" description="Disordered" evidence="7">
    <location>
        <begin position="453"/>
        <end position="479"/>
    </location>
</feature>
<accession>A0AAD9GVF1</accession>
<dbReference type="CDD" id="cd07978">
    <property type="entry name" value="HFD_TAF13"/>
    <property type="match status" value="1"/>
</dbReference>
<sequence length="882" mass="96553">MWTEANGKKKAAPKSRKRKTSDVGAASKAGSSPAKRLATDAGGSAANGLGSDAHAAQVAQLKPFVRGELVESVKHMLFGFGDEAEPLDETAELMEDLVVEYVHSMTKKAMELATIKGKLDTECFIFQIRKDPERYARIAELLRANDEFRVALNSGFDPSDEKITKIECESTVVAVSKPSAGLSVISLPSVHGRMLLEPSDVVGESCGSQFDSNSTMMASMRAELPQMSALDKNNGSTVDFRGPSASNGSTTRLQQRTHIQRDEADPPRCDWKSRNSEWMKTRPSASAMVLEKKRKRDEQRKLMNSKKQCTDSDGSEYNAADSERDSLDMEEQLTAFVEYNATDMDSLDINPSQDFDGDGETDTATQASQCMQTCSWEDVTDDVIYAPRPASTSADNNTSTYHRPQGESTFSITRPSFMPKAQQESARSLSDDSEGSLSDGFDVAVNLVGKTRTAVEETDSSDGSPTTASKPQWRQRRSVKRDCSFIDNSNCYSVNGRLLLMASPTPVTSNEAIQTSERVIELKDGCFDSSDNAQEIPIRNNDVSSSVSIPASVDTMTSTASLLRPGTIFSGALQPRLYPNTLGFGALERNSFVECPHPRLKPRRPTHVHSPNLPSLPSSSIMAYVTLTNITVLDNPTAFTNPFQFEVTFECAQLLEADLEWKITYVGSAEDESRDQVLEEVLVGPVPVGTNKFVFQSDPPNPDMIPDEDKVGVTVALVTCSYRGREFVRVGYYVNNDYADPFLLENPPARVDVSKLQRNILADKPRVTRFPIDWSPAGAQDPNAMEDVNNQATNTTGFGAMQTGAPGAPAGNDLDMDFVDDEELVKAAAQLDHNYTDIVIDGNAADGMEEDIDLEEEDIEDDEADSVEEAEEDDGDMEMEDI</sequence>